<evidence type="ECO:0008006" key="3">
    <source>
        <dbReference type="Google" id="ProtNLM"/>
    </source>
</evidence>
<dbReference type="SUPFAM" id="SSF49464">
    <property type="entry name" value="Carboxypeptidase regulatory domain-like"/>
    <property type="match status" value="1"/>
</dbReference>
<comment type="caution">
    <text evidence="2">The sequence shown here is derived from an EMBL/GenBank/DDBJ whole genome shotgun (WGS) entry which is preliminary data.</text>
</comment>
<evidence type="ECO:0000313" key="2">
    <source>
        <dbReference type="EMBL" id="HEA20691.1"/>
    </source>
</evidence>
<gene>
    <name evidence="2" type="ORF">ENH87_07210</name>
</gene>
<protein>
    <recommendedName>
        <fullName evidence="3">CarboxypepD_reg-like domain-containing protein</fullName>
    </recommendedName>
</protein>
<accession>A0A831QQ42</accession>
<feature type="chain" id="PRO_5032482896" description="CarboxypepD_reg-like domain-containing protein" evidence="1">
    <location>
        <begin position="23"/>
        <end position="278"/>
    </location>
</feature>
<name>A0A831QQ42_9FLAO</name>
<keyword evidence="1" id="KW-0732">Signal</keyword>
<feature type="signal peptide" evidence="1">
    <location>
        <begin position="1"/>
        <end position="22"/>
    </location>
</feature>
<evidence type="ECO:0000256" key="1">
    <source>
        <dbReference type="SAM" id="SignalP"/>
    </source>
</evidence>
<organism evidence="2">
    <name type="scientific">Pricia antarctica</name>
    <dbReference type="NCBI Taxonomy" id="641691"/>
    <lineage>
        <taxon>Bacteria</taxon>
        <taxon>Pseudomonadati</taxon>
        <taxon>Bacteroidota</taxon>
        <taxon>Flavobacteriia</taxon>
        <taxon>Flavobacteriales</taxon>
        <taxon>Flavobacteriaceae</taxon>
        <taxon>Pricia</taxon>
    </lineage>
</organism>
<dbReference type="EMBL" id="DRGL01000024">
    <property type="protein sequence ID" value="HEA20691.1"/>
    <property type="molecule type" value="Genomic_DNA"/>
</dbReference>
<proteinExistence type="predicted"/>
<reference evidence="2" key="1">
    <citation type="journal article" date="2020" name="mSystems">
        <title>Genome- and Community-Level Interaction Insights into Carbon Utilization and Element Cycling Functions of Hydrothermarchaeota in Hydrothermal Sediment.</title>
        <authorList>
            <person name="Zhou Z."/>
            <person name="Liu Y."/>
            <person name="Xu W."/>
            <person name="Pan J."/>
            <person name="Luo Z.H."/>
            <person name="Li M."/>
        </authorList>
    </citation>
    <scope>NUCLEOTIDE SEQUENCE [LARGE SCALE GENOMIC DNA]</scope>
    <source>
        <strain evidence="2">HyVt-345</strain>
    </source>
</reference>
<sequence>MQLYKKVLVLKVLLTLCLISNAQSRTELEGRVYSIEAEVMGTHVVNRSSQRATITDGNGFFTIPVEMGDTLIFTAVQFRRKELILTQEILDLKTVTILLEETLTELKEVVVTPYNLSGNIDKDLSKIKIGPLVDASSLGLLDKNTRRMANGFLQTLRLSKYADLVIGYDTLTLEPKIYLVPKIIKIYDDISGNTKKFETYAAIENEITFVEHLRLQYTDAAFTQDLKIPEQNIIDFINYCSFATGFEKIVSTDDQLKLWEFMRDKSSVYLANTKMDGE</sequence>
<dbReference type="Proteomes" id="UP000886191">
    <property type="component" value="Unassembled WGS sequence"/>
</dbReference>
<dbReference type="InterPro" id="IPR008969">
    <property type="entry name" value="CarboxyPept-like_regulatory"/>
</dbReference>
<dbReference type="AlphaFoldDB" id="A0A831QQ42"/>